<accession>A0A5B7CR48</accession>
<dbReference type="EMBL" id="VSRR010000175">
    <property type="protein sequence ID" value="MPC11665.1"/>
    <property type="molecule type" value="Genomic_DNA"/>
</dbReference>
<protein>
    <recommendedName>
        <fullName evidence="4">Zinc finger PHD-type domain-containing protein</fullName>
    </recommendedName>
</protein>
<evidence type="ECO:0000313" key="3">
    <source>
        <dbReference type="Proteomes" id="UP000324222"/>
    </source>
</evidence>
<feature type="region of interest" description="Disordered" evidence="1">
    <location>
        <begin position="1"/>
        <end position="28"/>
    </location>
</feature>
<dbReference type="Proteomes" id="UP000324222">
    <property type="component" value="Unassembled WGS sequence"/>
</dbReference>
<evidence type="ECO:0008006" key="4">
    <source>
        <dbReference type="Google" id="ProtNLM"/>
    </source>
</evidence>
<dbReference type="SUPFAM" id="SSF57903">
    <property type="entry name" value="FYVE/PHD zinc finger"/>
    <property type="match status" value="1"/>
</dbReference>
<keyword evidence="3" id="KW-1185">Reference proteome</keyword>
<organism evidence="2 3">
    <name type="scientific">Portunus trituberculatus</name>
    <name type="common">Swimming crab</name>
    <name type="synonym">Neptunus trituberculatus</name>
    <dbReference type="NCBI Taxonomy" id="210409"/>
    <lineage>
        <taxon>Eukaryota</taxon>
        <taxon>Metazoa</taxon>
        <taxon>Ecdysozoa</taxon>
        <taxon>Arthropoda</taxon>
        <taxon>Crustacea</taxon>
        <taxon>Multicrustacea</taxon>
        <taxon>Malacostraca</taxon>
        <taxon>Eumalacostraca</taxon>
        <taxon>Eucarida</taxon>
        <taxon>Decapoda</taxon>
        <taxon>Pleocyemata</taxon>
        <taxon>Brachyura</taxon>
        <taxon>Eubrachyura</taxon>
        <taxon>Portunoidea</taxon>
        <taxon>Portunidae</taxon>
        <taxon>Portuninae</taxon>
        <taxon>Portunus</taxon>
    </lineage>
</organism>
<name>A0A5B7CR48_PORTR</name>
<reference evidence="2 3" key="1">
    <citation type="submission" date="2019-05" db="EMBL/GenBank/DDBJ databases">
        <title>Another draft genome of Portunus trituberculatus and its Hox gene families provides insights of decapod evolution.</title>
        <authorList>
            <person name="Jeong J.-H."/>
            <person name="Song I."/>
            <person name="Kim S."/>
            <person name="Choi T."/>
            <person name="Kim D."/>
            <person name="Ryu S."/>
            <person name="Kim W."/>
        </authorList>
    </citation>
    <scope>NUCLEOTIDE SEQUENCE [LARGE SCALE GENOMIC DNA]</scope>
    <source>
        <tissue evidence="2">Muscle</tissue>
    </source>
</reference>
<dbReference type="InterPro" id="IPR011011">
    <property type="entry name" value="Znf_FYVE_PHD"/>
</dbReference>
<gene>
    <name evidence="2" type="ORF">E2C01_004336</name>
</gene>
<proteinExistence type="predicted"/>
<evidence type="ECO:0000256" key="1">
    <source>
        <dbReference type="SAM" id="MobiDB-lite"/>
    </source>
</evidence>
<evidence type="ECO:0000313" key="2">
    <source>
        <dbReference type="EMBL" id="MPC11665.1"/>
    </source>
</evidence>
<sequence length="110" mass="12381">MTKQIKRNQDKAESSWVHHRGSDSEDGVSTKCLYCSDTFGNSVKEGWVCCANCKSWAHEQCADTDDDDFEEELRSKMDSGGPSYPIVLFLARQKVEVVRSAKLRSVTVDD</sequence>
<comment type="caution">
    <text evidence="2">The sequence shown here is derived from an EMBL/GenBank/DDBJ whole genome shotgun (WGS) entry which is preliminary data.</text>
</comment>
<dbReference type="AlphaFoldDB" id="A0A5B7CR48"/>